<keyword evidence="1" id="KW-0472">Membrane</keyword>
<keyword evidence="1" id="KW-1133">Transmembrane helix</keyword>
<dbReference type="Proteomes" id="UP001217582">
    <property type="component" value="Chromosome 7"/>
</dbReference>
<sequence length="137" mass="16095">MPPQEKSHHAASATVELRSSRRIAMARHTRIAPRKEKGKEAEVKVDKHNRLRVLLWILMATTAVLIAQQVYRYWHRVPTPPPTPDEQYLPVQFDEQGEMDMGTMERMLDILYKRPKDMEGYESMEAEPGSYRFRKQT</sequence>
<feature type="transmembrane region" description="Helical" evidence="1">
    <location>
        <begin position="53"/>
        <end position="74"/>
    </location>
</feature>
<dbReference type="EMBL" id="CP119922">
    <property type="protein sequence ID" value="WFD17297.1"/>
    <property type="molecule type" value="Genomic_DNA"/>
</dbReference>
<proteinExistence type="predicted"/>
<evidence type="ECO:0000256" key="1">
    <source>
        <dbReference type="SAM" id="Phobius"/>
    </source>
</evidence>
<name>A0AAJ5Z3Q6_9BASI</name>
<organism evidence="2 3">
    <name type="scientific">Malassezia arunalokei</name>
    <dbReference type="NCBI Taxonomy" id="1514897"/>
    <lineage>
        <taxon>Eukaryota</taxon>
        <taxon>Fungi</taxon>
        <taxon>Dikarya</taxon>
        <taxon>Basidiomycota</taxon>
        <taxon>Ustilaginomycotina</taxon>
        <taxon>Malasseziomycetes</taxon>
        <taxon>Malasseziales</taxon>
        <taxon>Malasseziaceae</taxon>
        <taxon>Malassezia</taxon>
    </lineage>
</organism>
<accession>A0AAJ5Z3Q6</accession>
<keyword evidence="1" id="KW-0812">Transmembrane</keyword>
<protein>
    <submittedName>
        <fullName evidence="2">Uncharacterized protein</fullName>
    </submittedName>
</protein>
<reference evidence="2 3" key="1">
    <citation type="submission" date="2023-03" db="EMBL/GenBank/DDBJ databases">
        <title>Mating type loci evolution in Malassezia.</title>
        <authorList>
            <person name="Coelho M.A."/>
        </authorList>
    </citation>
    <scope>NUCLEOTIDE SEQUENCE [LARGE SCALE GENOMIC DNA]</scope>
    <source>
        <strain evidence="2 3">CBS 13387</strain>
    </source>
</reference>
<keyword evidence="3" id="KW-1185">Reference proteome</keyword>
<dbReference type="AlphaFoldDB" id="A0AAJ5Z3Q6"/>
<evidence type="ECO:0000313" key="3">
    <source>
        <dbReference type="Proteomes" id="UP001217582"/>
    </source>
</evidence>
<gene>
    <name evidence="2" type="ORF">MARU1_003347</name>
</gene>
<evidence type="ECO:0000313" key="2">
    <source>
        <dbReference type="EMBL" id="WFD17297.1"/>
    </source>
</evidence>